<sequence length="387" mass="42220">MPIPVARHSLMREMNEMAVMTVVRQHGPVSRRRIAEVTGLTKSTVTVAVQRLFSKDVLMELGSVTAGPGRPERLLGLNPDAGYLLGASIDVAGFQLLLFDLEARVLDQKRGVFDAKASPNEVLEALAQAARLLRQQISARKYWGFGVSIPGIIAPSGTVIHAPNLKWKEVEAGEYLRRQLPGPLYVVNDAAAGAIAEYYFGNALTSEFLLYLSLGMGIGGGVMMGGNLLVGIHGAGTEVGHMVIDDNGPYCRCGRQGCFEAVASLRALTERAMRTRDVRDWVGLDHIIEAFNQDEPWARQALEETLHYLQQGITNLANIFDPDTIVLGGPLSRFGEYLRAQIERRVNQDMMIAGHRSIAVRLTRFNEFTSAFGAGAMALNTAVTTRA</sequence>
<evidence type="ECO:0000256" key="1">
    <source>
        <dbReference type="ARBA" id="ARBA00002486"/>
    </source>
</evidence>
<dbReference type="Pfam" id="PF00480">
    <property type="entry name" value="ROK"/>
    <property type="match status" value="1"/>
</dbReference>
<dbReference type="InterPro" id="IPR000600">
    <property type="entry name" value="ROK"/>
</dbReference>
<dbReference type="PANTHER" id="PTHR18964:SF149">
    <property type="entry name" value="BIFUNCTIONAL UDP-N-ACETYLGLUCOSAMINE 2-EPIMERASE_N-ACETYLMANNOSAMINE KINASE"/>
    <property type="match status" value="1"/>
</dbReference>
<reference evidence="4 5" key="1">
    <citation type="journal article" date="2014" name="BMC Genomics">
        <title>Comparison of environmental and isolate Sulfobacillus genomes reveals diverse carbon, sulfur, nitrogen, and hydrogen metabolisms.</title>
        <authorList>
            <person name="Justice N.B."/>
            <person name="Norman A."/>
            <person name="Brown C.T."/>
            <person name="Singh A."/>
            <person name="Thomas B.C."/>
            <person name="Banfield J.F."/>
        </authorList>
    </citation>
    <scope>NUCLEOTIDE SEQUENCE [LARGE SCALE GENOMIC DNA]</scope>
    <source>
        <strain evidence="4">AMDSBA1</strain>
    </source>
</reference>
<dbReference type="Gene3D" id="1.10.10.10">
    <property type="entry name" value="Winged helix-like DNA-binding domain superfamily/Winged helix DNA-binding domain"/>
    <property type="match status" value="1"/>
</dbReference>
<keyword evidence="3" id="KW-0119">Carbohydrate metabolism</keyword>
<dbReference type="InterPro" id="IPR036388">
    <property type="entry name" value="WH-like_DNA-bd_sf"/>
</dbReference>
<dbReference type="PROSITE" id="PS01125">
    <property type="entry name" value="ROK"/>
    <property type="match status" value="1"/>
</dbReference>
<accession>A0A2T2WIX5</accession>
<evidence type="ECO:0000313" key="4">
    <source>
        <dbReference type="EMBL" id="PSR22189.1"/>
    </source>
</evidence>
<proteinExistence type="inferred from homology"/>
<dbReference type="EMBL" id="PXYT01000116">
    <property type="protein sequence ID" value="PSR22189.1"/>
    <property type="molecule type" value="Genomic_DNA"/>
</dbReference>
<dbReference type="InterPro" id="IPR049874">
    <property type="entry name" value="ROK_cs"/>
</dbReference>
<dbReference type="SUPFAM" id="SSF53067">
    <property type="entry name" value="Actin-like ATPase domain"/>
    <property type="match status" value="1"/>
</dbReference>
<comment type="caution">
    <text evidence="4">The sequence shown here is derived from an EMBL/GenBank/DDBJ whole genome shotgun (WGS) entry which is preliminary data.</text>
</comment>
<gene>
    <name evidence="4" type="ORF">C7B43_20895</name>
</gene>
<dbReference type="Proteomes" id="UP000242699">
    <property type="component" value="Unassembled WGS sequence"/>
</dbReference>
<dbReference type="GO" id="GO:0042732">
    <property type="term" value="P:D-xylose metabolic process"/>
    <property type="evidence" value="ECO:0007669"/>
    <property type="project" value="UniProtKB-KW"/>
</dbReference>
<dbReference type="Gene3D" id="3.30.420.40">
    <property type="match status" value="2"/>
</dbReference>
<comment type="function">
    <text evidence="1">Transcriptional repressor of xylose-utilizing enzymes.</text>
</comment>
<organism evidence="4 5">
    <name type="scientific">Sulfobacillus benefaciens</name>
    <dbReference type="NCBI Taxonomy" id="453960"/>
    <lineage>
        <taxon>Bacteria</taxon>
        <taxon>Bacillati</taxon>
        <taxon>Bacillota</taxon>
        <taxon>Clostridia</taxon>
        <taxon>Eubacteriales</taxon>
        <taxon>Clostridiales Family XVII. Incertae Sedis</taxon>
        <taxon>Sulfobacillus</taxon>
    </lineage>
</organism>
<dbReference type="InterPro" id="IPR036390">
    <property type="entry name" value="WH_DNA-bd_sf"/>
</dbReference>
<comment type="similarity">
    <text evidence="2">Belongs to the ROK (NagC/XylR) family.</text>
</comment>
<dbReference type="InterPro" id="IPR043129">
    <property type="entry name" value="ATPase_NBD"/>
</dbReference>
<dbReference type="AlphaFoldDB" id="A0A2T2WIX5"/>
<evidence type="ECO:0000313" key="5">
    <source>
        <dbReference type="Proteomes" id="UP000242699"/>
    </source>
</evidence>
<dbReference type="PANTHER" id="PTHR18964">
    <property type="entry name" value="ROK (REPRESSOR, ORF, KINASE) FAMILY"/>
    <property type="match status" value="1"/>
</dbReference>
<keyword evidence="3" id="KW-0859">Xylose metabolism</keyword>
<evidence type="ECO:0000256" key="3">
    <source>
        <dbReference type="ARBA" id="ARBA00022629"/>
    </source>
</evidence>
<protein>
    <submittedName>
        <fullName evidence="4">MarR family transcriptional regulator</fullName>
    </submittedName>
</protein>
<dbReference type="SUPFAM" id="SSF46785">
    <property type="entry name" value="Winged helix' DNA-binding domain"/>
    <property type="match status" value="1"/>
</dbReference>
<name>A0A2T2WIX5_9FIRM</name>
<evidence type="ECO:0000256" key="2">
    <source>
        <dbReference type="ARBA" id="ARBA00006479"/>
    </source>
</evidence>